<dbReference type="InterPro" id="IPR017871">
    <property type="entry name" value="ABC_transporter-like_CS"/>
</dbReference>
<dbReference type="InterPro" id="IPR008995">
    <property type="entry name" value="Mo/tungstate-bd_C_term_dom"/>
</dbReference>
<proteinExistence type="predicted"/>
<dbReference type="InterPro" id="IPR047641">
    <property type="entry name" value="ABC_transpr_MalK/UgpC-like"/>
</dbReference>
<keyword evidence="3 5" id="KW-0067">ATP-binding</keyword>
<evidence type="ECO:0000313" key="5">
    <source>
        <dbReference type="EMBL" id="SHE95816.1"/>
    </source>
</evidence>
<keyword evidence="2" id="KW-0547">Nucleotide-binding</keyword>
<evidence type="ECO:0000256" key="1">
    <source>
        <dbReference type="ARBA" id="ARBA00022448"/>
    </source>
</evidence>
<dbReference type="AlphaFoldDB" id="A0A1M4XR21"/>
<protein>
    <submittedName>
        <fullName evidence="5">Iron(III) transport system ATP-binding protein</fullName>
    </submittedName>
</protein>
<evidence type="ECO:0000259" key="4">
    <source>
        <dbReference type="PROSITE" id="PS50893"/>
    </source>
</evidence>
<keyword evidence="6" id="KW-1185">Reference proteome</keyword>
<sequence length="372" mass="42543">MSVAIKIENVVKKYEKTTVIPNLSLDIKNGEFFTLLGPSGCGKTTLLRMIAGFNSIDGGYIKFDDEVINEIPAYKRNIGMVFQNYAIFPHLTVKENVEYGLKLRKIPKVESDRRVEEMLRTVKMYDYKDRLPDRLSGGQQQRIALARAIVIRPNVLLMDEPLSNLDAKLRIEMRSVIRDIQKEIGITTVYVTHDQEEALAISDRIAVMKEGVVQQVGTPCQIYKRPANTFVATFIGSSNLVRAKIKFENDDKYIVFNSEFKIKMNNLKKSVKDGQSVVVSIRPEELKISNKGLKVKILKGTFFGKFINYEFRLNDDIVFGDNKVCEFVQDISDVNIFLKENDEVYLEPDLKRINVFDEDGSVNLVEDVILYE</sequence>
<dbReference type="InterPro" id="IPR003439">
    <property type="entry name" value="ABC_transporter-like_ATP-bd"/>
</dbReference>
<dbReference type="Gene3D" id="3.40.50.300">
    <property type="entry name" value="P-loop containing nucleotide triphosphate hydrolases"/>
    <property type="match status" value="1"/>
</dbReference>
<feature type="domain" description="ABC transporter" evidence="4">
    <location>
        <begin position="5"/>
        <end position="235"/>
    </location>
</feature>
<evidence type="ECO:0000256" key="3">
    <source>
        <dbReference type="ARBA" id="ARBA00022840"/>
    </source>
</evidence>
<dbReference type="GO" id="GO:0016887">
    <property type="term" value="F:ATP hydrolysis activity"/>
    <property type="evidence" value="ECO:0007669"/>
    <property type="project" value="InterPro"/>
</dbReference>
<dbReference type="InterPro" id="IPR003593">
    <property type="entry name" value="AAA+_ATPase"/>
</dbReference>
<dbReference type="GO" id="GO:0005524">
    <property type="term" value="F:ATP binding"/>
    <property type="evidence" value="ECO:0007669"/>
    <property type="project" value="UniProtKB-KW"/>
</dbReference>
<dbReference type="FunFam" id="3.40.50.300:FF:000042">
    <property type="entry name" value="Maltose/maltodextrin ABC transporter, ATP-binding protein"/>
    <property type="match status" value="1"/>
</dbReference>
<dbReference type="SUPFAM" id="SSF52540">
    <property type="entry name" value="P-loop containing nucleoside triphosphate hydrolases"/>
    <property type="match status" value="1"/>
</dbReference>
<dbReference type="PANTHER" id="PTHR43875">
    <property type="entry name" value="MALTODEXTRIN IMPORT ATP-BINDING PROTEIN MSMX"/>
    <property type="match status" value="1"/>
</dbReference>
<dbReference type="RefSeq" id="WP_027307580.1">
    <property type="nucleotide sequence ID" value="NZ_FQVG01000025.1"/>
</dbReference>
<gene>
    <name evidence="5" type="ORF">SAMN02746091_01478</name>
</gene>
<evidence type="ECO:0000256" key="2">
    <source>
        <dbReference type="ARBA" id="ARBA00022741"/>
    </source>
</evidence>
<dbReference type="SMART" id="SM00382">
    <property type="entry name" value="AAA"/>
    <property type="match status" value="1"/>
</dbReference>
<dbReference type="GO" id="GO:0140359">
    <property type="term" value="F:ABC-type transporter activity"/>
    <property type="evidence" value="ECO:0007669"/>
    <property type="project" value="UniProtKB-ARBA"/>
</dbReference>
<dbReference type="PROSITE" id="PS00211">
    <property type="entry name" value="ABC_TRANSPORTER_1"/>
    <property type="match status" value="1"/>
</dbReference>
<keyword evidence="1" id="KW-0813">Transport</keyword>
<accession>A0A1M4XR21</accession>
<dbReference type="PANTHER" id="PTHR43875:SF1">
    <property type="entry name" value="OSMOPROTECTIVE COMPOUNDS UPTAKE ATP-BINDING PROTEIN GGTA"/>
    <property type="match status" value="1"/>
</dbReference>
<reference evidence="6" key="1">
    <citation type="submission" date="2016-11" db="EMBL/GenBank/DDBJ databases">
        <authorList>
            <person name="Varghese N."/>
            <person name="Submissions S."/>
        </authorList>
    </citation>
    <scope>NUCLEOTIDE SEQUENCE [LARGE SCALE GENOMIC DNA]</scope>
    <source>
        <strain evidence="6">DSM 10124</strain>
    </source>
</reference>
<dbReference type="Gene3D" id="2.40.50.100">
    <property type="match status" value="1"/>
</dbReference>
<name>A0A1M4XR21_9CLOT</name>
<dbReference type="EMBL" id="FQVG01000025">
    <property type="protein sequence ID" value="SHE95816.1"/>
    <property type="molecule type" value="Genomic_DNA"/>
</dbReference>
<evidence type="ECO:0000313" key="6">
    <source>
        <dbReference type="Proteomes" id="UP000184423"/>
    </source>
</evidence>
<dbReference type="Proteomes" id="UP000184423">
    <property type="component" value="Unassembled WGS sequence"/>
</dbReference>
<dbReference type="GO" id="GO:0055052">
    <property type="term" value="C:ATP-binding cassette (ABC) transporter complex, substrate-binding subunit-containing"/>
    <property type="evidence" value="ECO:0007669"/>
    <property type="project" value="TreeGrafter"/>
</dbReference>
<dbReference type="SUPFAM" id="SSF50331">
    <property type="entry name" value="MOP-like"/>
    <property type="match status" value="1"/>
</dbReference>
<dbReference type="InterPro" id="IPR027417">
    <property type="entry name" value="P-loop_NTPase"/>
</dbReference>
<dbReference type="Pfam" id="PF00005">
    <property type="entry name" value="ABC_tran"/>
    <property type="match status" value="1"/>
</dbReference>
<dbReference type="PROSITE" id="PS50893">
    <property type="entry name" value="ABC_TRANSPORTER_2"/>
    <property type="match status" value="1"/>
</dbReference>
<organism evidence="5 6">
    <name type="scientific">Caloramator proteoclasticus DSM 10124</name>
    <dbReference type="NCBI Taxonomy" id="1121262"/>
    <lineage>
        <taxon>Bacteria</taxon>
        <taxon>Bacillati</taxon>
        <taxon>Bacillota</taxon>
        <taxon>Clostridia</taxon>
        <taxon>Eubacteriales</taxon>
        <taxon>Clostridiaceae</taxon>
        <taxon>Caloramator</taxon>
    </lineage>
</organism>